<dbReference type="PROSITE" id="PS51898">
    <property type="entry name" value="TYR_RECOMBINASE"/>
    <property type="match status" value="1"/>
</dbReference>
<keyword evidence="1" id="KW-0233">DNA recombination</keyword>
<organism evidence="3 4">
    <name type="scientific">Streptomyces viridiviolaceus</name>
    <dbReference type="NCBI Taxonomy" id="68282"/>
    <lineage>
        <taxon>Bacteria</taxon>
        <taxon>Bacillati</taxon>
        <taxon>Actinomycetota</taxon>
        <taxon>Actinomycetes</taxon>
        <taxon>Kitasatosporales</taxon>
        <taxon>Streptomycetaceae</taxon>
        <taxon>Streptomyces</taxon>
    </lineage>
</organism>
<dbReference type="InterPro" id="IPR011010">
    <property type="entry name" value="DNA_brk_join_enz"/>
</dbReference>
<accession>A0ABW2DW73</accession>
<evidence type="ECO:0000259" key="2">
    <source>
        <dbReference type="PROSITE" id="PS51898"/>
    </source>
</evidence>
<comment type="caution">
    <text evidence="3">The sequence shown here is derived from an EMBL/GenBank/DDBJ whole genome shotgun (WGS) entry which is preliminary data.</text>
</comment>
<gene>
    <name evidence="3" type="ORF">ACFQMH_10455</name>
</gene>
<feature type="domain" description="Tyr recombinase" evidence="2">
    <location>
        <begin position="1"/>
        <end position="95"/>
    </location>
</feature>
<keyword evidence="4" id="KW-1185">Reference proteome</keyword>
<proteinExistence type="predicted"/>
<dbReference type="Proteomes" id="UP001596409">
    <property type="component" value="Unassembled WGS sequence"/>
</dbReference>
<name>A0ABW2DW73_9ACTN</name>
<reference evidence="4" key="1">
    <citation type="journal article" date="2019" name="Int. J. Syst. Evol. Microbiol.">
        <title>The Global Catalogue of Microorganisms (GCM) 10K type strain sequencing project: providing services to taxonomists for standard genome sequencing and annotation.</title>
        <authorList>
            <consortium name="The Broad Institute Genomics Platform"/>
            <consortium name="The Broad Institute Genome Sequencing Center for Infectious Disease"/>
            <person name="Wu L."/>
            <person name="Ma J."/>
        </authorList>
    </citation>
    <scope>NUCLEOTIDE SEQUENCE [LARGE SCALE GENOMIC DNA]</scope>
    <source>
        <strain evidence="4">JCM 4855</strain>
    </source>
</reference>
<protein>
    <submittedName>
        <fullName evidence="3">Tyrosine-type recombinase/integrase</fullName>
    </submittedName>
</protein>
<dbReference type="InterPro" id="IPR002104">
    <property type="entry name" value="Integrase_catalytic"/>
</dbReference>
<dbReference type="Gene3D" id="1.10.443.10">
    <property type="entry name" value="Intergrase catalytic core"/>
    <property type="match status" value="1"/>
</dbReference>
<evidence type="ECO:0000313" key="3">
    <source>
        <dbReference type="EMBL" id="MFC7012116.1"/>
    </source>
</evidence>
<dbReference type="SUPFAM" id="SSF56349">
    <property type="entry name" value="DNA breaking-rejoining enzymes"/>
    <property type="match status" value="1"/>
</dbReference>
<evidence type="ECO:0000313" key="4">
    <source>
        <dbReference type="Proteomes" id="UP001596409"/>
    </source>
</evidence>
<dbReference type="RefSeq" id="WP_189868632.1">
    <property type="nucleotide sequence ID" value="NZ_BMWA01000001.1"/>
</dbReference>
<evidence type="ECO:0000256" key="1">
    <source>
        <dbReference type="ARBA" id="ARBA00023172"/>
    </source>
</evidence>
<dbReference type="Pfam" id="PF00589">
    <property type="entry name" value="Phage_integrase"/>
    <property type="match status" value="1"/>
</dbReference>
<dbReference type="EMBL" id="JBHSYM010000023">
    <property type="protein sequence ID" value="MFC7012116.1"/>
    <property type="molecule type" value="Genomic_DNA"/>
</dbReference>
<sequence>MAAGQGYEDSGYVLVDARGRALNGRQLRERAYKVMDRSGLRRVRLYDARASCLTYLAYHGVPDHLLARWAGHANARTTKRWYVKPDVDDLRPAADTWGGLASDCAPVHEGNVRCGSVNG</sequence>
<dbReference type="InterPro" id="IPR013762">
    <property type="entry name" value="Integrase-like_cat_sf"/>
</dbReference>